<dbReference type="SMR" id="M1NLA4"/>
<dbReference type="PATRIC" id="fig|1121362.3.peg.1190"/>
<dbReference type="eggNOG" id="COG1942">
    <property type="taxonomic scope" value="Bacteria"/>
</dbReference>
<dbReference type="InterPro" id="IPR028116">
    <property type="entry name" value="Cis-CaaD-like"/>
</dbReference>
<dbReference type="PANTHER" id="PTHR35530:SF1">
    <property type="entry name" value="2-HYDROXYMUCONATE TAUTOMERASE"/>
    <property type="match status" value="1"/>
</dbReference>
<reference evidence="4" key="2">
    <citation type="journal article" date="2021" name="Biochemistry">
        <title>Kinetic and Structural Analysis of Two Linkers in the Tautomerase Superfamily: Analysis and Implications.</title>
        <authorList>
            <person name="Baas B.J."/>
            <person name="Medellin B.P."/>
            <person name="LeVieux J.A."/>
            <person name="Erwin K."/>
            <person name="Lancaster E.B."/>
            <person name="Johnson W.H."/>
            <person name="Kaoud T.S."/>
            <person name="Moreno R.Y."/>
            <person name="de Ruijter M."/>
            <person name="Babbitt P.C."/>
            <person name="Zhang Y.J."/>
            <person name="Whitman C.P."/>
        </authorList>
    </citation>
    <scope>X-RAY CRYSTALLOGRAPHY (2.45 ANGSTROMS) OF 2-145</scope>
</reference>
<dbReference type="SUPFAM" id="SSF55331">
    <property type="entry name" value="Tautomerase/MIF"/>
    <property type="match status" value="1"/>
</dbReference>
<keyword evidence="3" id="KW-1185">Reference proteome</keyword>
<dbReference type="Gene3D" id="3.30.429.10">
    <property type="entry name" value="Macrophage Migration Inhibitory Factor"/>
    <property type="match status" value="1"/>
</dbReference>
<reference evidence="2 3" key="1">
    <citation type="journal article" date="2012" name="Stand. Genomic Sci.">
        <title>Genome sequence of the halotolerant bacterium Corynebacterium halotolerans type strain YIM 70093(T) (= DSM 44683(T)).</title>
        <authorList>
            <person name="Ruckert C."/>
            <person name="Albersmeier A."/>
            <person name="Al-Dilaimi A."/>
            <person name="Niehaus K."/>
            <person name="Szczepanowski R."/>
            <person name="Kalinowski J."/>
        </authorList>
    </citation>
    <scope>NUCLEOTIDE SEQUENCE [LARGE SCALE GENOMIC DNA]</scope>
    <source>
        <strain evidence="2">YIM 70093</strain>
    </source>
</reference>
<organism evidence="2 3">
    <name type="scientific">Corynebacterium halotolerans YIM 70093 = DSM 44683</name>
    <dbReference type="NCBI Taxonomy" id="1121362"/>
    <lineage>
        <taxon>Bacteria</taxon>
        <taxon>Bacillati</taxon>
        <taxon>Actinomycetota</taxon>
        <taxon>Actinomycetes</taxon>
        <taxon>Mycobacteriales</taxon>
        <taxon>Corynebacteriaceae</taxon>
        <taxon>Corynebacterium</taxon>
    </lineage>
</organism>
<evidence type="ECO:0000313" key="2">
    <source>
        <dbReference type="EMBL" id="AGF72188.1"/>
    </source>
</evidence>
<accession>M1NLA4</accession>
<feature type="domain" description="Tautomerase cis-CaaD-like" evidence="1">
    <location>
        <begin position="1"/>
        <end position="130"/>
    </location>
</feature>
<dbReference type="AlphaFoldDB" id="M1NLA4"/>
<evidence type="ECO:0007829" key="4">
    <source>
        <dbReference type="PDB" id="7M58"/>
    </source>
</evidence>
<dbReference type="EMBL" id="CP003697">
    <property type="protein sequence ID" value="AGF72188.1"/>
    <property type="molecule type" value="Genomic_DNA"/>
</dbReference>
<protein>
    <recommendedName>
        <fullName evidence="1">Tautomerase cis-CaaD-like domain-containing protein</fullName>
    </recommendedName>
</protein>
<proteinExistence type="evidence at protein level"/>
<evidence type="ECO:0000313" key="3">
    <source>
        <dbReference type="Proteomes" id="UP000011723"/>
    </source>
</evidence>
<name>M1NLA4_9CORY</name>
<dbReference type="Pfam" id="PF14832">
    <property type="entry name" value="Tautomerase_3"/>
    <property type="match status" value="1"/>
</dbReference>
<dbReference type="InterPro" id="IPR014347">
    <property type="entry name" value="Tautomerase/MIF_sf"/>
</dbReference>
<dbReference type="PDB" id="7M58">
    <property type="method" value="X-ray"/>
    <property type="resolution" value="2.45 A"/>
    <property type="chains" value="A/B/C=2-145"/>
</dbReference>
<gene>
    <name evidence="2" type="ORF">A605_05910</name>
</gene>
<dbReference type="HOGENOM" id="CLU_088298_2_0_11"/>
<dbReference type="STRING" id="1121362.A605_05910"/>
<dbReference type="OrthoDB" id="118855at2"/>
<sequence length="145" mass="16245">MPSYAVSSRAGLIDQERRAAVADLLTTLHRDIAVAPRYLVQVIFNDLDAGALFLAGREAPEGHVWIHADIRSGRTAQQKTDLLEQITSKVADVLELPPEHVWVYVNEIPGENMTEYGKLLPEPGKEEEWFATLPQSLQEELSDLR</sequence>
<dbReference type="PANTHER" id="PTHR35530">
    <property type="entry name" value="TAUTOMERASE-RELATED"/>
    <property type="match status" value="1"/>
</dbReference>
<evidence type="ECO:0000259" key="1">
    <source>
        <dbReference type="Pfam" id="PF14832"/>
    </source>
</evidence>
<dbReference type="RefSeq" id="WP_015400607.1">
    <property type="nucleotide sequence ID" value="NC_020302.1"/>
</dbReference>
<keyword evidence="4" id="KW-0002">3D-structure</keyword>
<dbReference type="KEGG" id="chn:A605_05910"/>
<dbReference type="Proteomes" id="UP000011723">
    <property type="component" value="Chromosome"/>
</dbReference>